<reference evidence="18" key="1">
    <citation type="submission" date="2015-08" db="EMBL/GenBank/DDBJ databases">
        <authorList>
            <person name="Babu N.S."/>
            <person name="Beckwith C.J."/>
            <person name="Beseler K.G."/>
            <person name="Brison A."/>
            <person name="Carone J.V."/>
            <person name="Caskin T.P."/>
            <person name="Diamond M."/>
            <person name="Durham M.E."/>
            <person name="Foxe J.M."/>
            <person name="Go M."/>
            <person name="Henderson B.A."/>
            <person name="Jones I.B."/>
            <person name="McGettigan J.A."/>
            <person name="Micheletti S.J."/>
            <person name="Nasrallah M.E."/>
            <person name="Ortiz D."/>
            <person name="Piller C.R."/>
            <person name="Privatt S.R."/>
            <person name="Schneider S.L."/>
            <person name="Sharp S."/>
            <person name="Smith T.C."/>
            <person name="Stanton J.D."/>
            <person name="Ullery H.E."/>
            <person name="Wilson R.J."/>
            <person name="Serrano M.G."/>
            <person name="Buck G."/>
            <person name="Lee V."/>
            <person name="Wang Y."/>
            <person name="Carvalho R."/>
            <person name="Voegtly L."/>
            <person name="Shi R."/>
            <person name="Duckworth R."/>
            <person name="Johnson A."/>
            <person name="Loviza R."/>
            <person name="Walstead R."/>
            <person name="Shah Z."/>
            <person name="Kiflezghi M."/>
            <person name="Wade K."/>
            <person name="Ball S.L."/>
            <person name="Bradley K.W."/>
            <person name="Asai D.J."/>
            <person name="Bowman C.A."/>
            <person name="Russell D.A."/>
            <person name="Pope W.H."/>
            <person name="Jacobs-Sera D."/>
            <person name="Hendrix R.W."/>
            <person name="Hatfull G.F."/>
        </authorList>
    </citation>
    <scope>NUCLEOTIDE SEQUENCE</scope>
</reference>
<keyword evidence="9" id="KW-0809">Transit peptide</keyword>
<dbReference type="FunFam" id="3.40.50.12470:FF:000003">
    <property type="entry name" value="2-oxoglutarate dehydrogenase E1 component"/>
    <property type="match status" value="1"/>
</dbReference>
<dbReference type="FunFam" id="3.40.50.970:FF:000002">
    <property type="entry name" value="2-oxoglutarate dehydrogenase, E1 component"/>
    <property type="match status" value="1"/>
</dbReference>
<evidence type="ECO:0000256" key="4">
    <source>
        <dbReference type="ARBA" id="ARBA00006936"/>
    </source>
</evidence>
<dbReference type="AlphaFoldDB" id="A0A1D2AAE5"/>
<dbReference type="EMBL" id="GDKF01002717">
    <property type="protein sequence ID" value="JAT75905.1"/>
    <property type="molecule type" value="Transcribed_RNA"/>
</dbReference>
<keyword evidence="11" id="KW-0786">Thiamine pyrophosphate</keyword>
<dbReference type="NCBIfam" id="TIGR00239">
    <property type="entry name" value="2oxo_dh_E1"/>
    <property type="match status" value="1"/>
</dbReference>
<dbReference type="SUPFAM" id="SSF52518">
    <property type="entry name" value="Thiamin diphosphate-binding fold (THDP-binding)"/>
    <property type="match status" value="2"/>
</dbReference>
<dbReference type="PIRSF" id="PIRSF000157">
    <property type="entry name" value="Oxoglu_dh_E1"/>
    <property type="match status" value="1"/>
</dbReference>
<gene>
    <name evidence="18" type="ORF">g.41255</name>
</gene>
<organism evidence="18">
    <name type="scientific">Auxenochlorella protothecoides</name>
    <name type="common">Green microalga</name>
    <name type="synonym">Chlorella protothecoides</name>
    <dbReference type="NCBI Taxonomy" id="3075"/>
    <lineage>
        <taxon>Eukaryota</taxon>
        <taxon>Viridiplantae</taxon>
        <taxon>Chlorophyta</taxon>
        <taxon>core chlorophytes</taxon>
        <taxon>Trebouxiophyceae</taxon>
        <taxon>Chlorellales</taxon>
        <taxon>Chlorellaceae</taxon>
        <taxon>Auxenochlorella</taxon>
    </lineage>
</organism>
<dbReference type="InterPro" id="IPR031717">
    <property type="entry name" value="ODO-1/KGD_C"/>
</dbReference>
<evidence type="ECO:0000256" key="2">
    <source>
        <dbReference type="ARBA" id="ARBA00001964"/>
    </source>
</evidence>
<evidence type="ECO:0000256" key="6">
    <source>
        <dbReference type="ARBA" id="ARBA00022532"/>
    </source>
</evidence>
<proteinExistence type="inferred from homology"/>
<dbReference type="GO" id="GO:0004591">
    <property type="term" value="F:oxoglutarate dehydrogenase (succinyl-transferring) activity"/>
    <property type="evidence" value="ECO:0007669"/>
    <property type="project" value="UniProtKB-EC"/>
</dbReference>
<evidence type="ECO:0000256" key="13">
    <source>
        <dbReference type="ARBA" id="ARBA00037426"/>
    </source>
</evidence>
<evidence type="ECO:0000256" key="12">
    <source>
        <dbReference type="ARBA" id="ARBA00023128"/>
    </source>
</evidence>
<keyword evidence="6" id="KW-0816">Tricarboxylic acid cycle</keyword>
<comment type="cofactor">
    <cofactor evidence="1">
        <name>Mg(2+)</name>
        <dbReference type="ChEBI" id="CHEBI:18420"/>
    </cofactor>
</comment>
<dbReference type="InterPro" id="IPR032106">
    <property type="entry name" value="2-oxogl_dehyd_N"/>
</dbReference>
<protein>
    <recommendedName>
        <fullName evidence="14">2-oxoglutarate dehydrogenase, mitochondrial</fullName>
        <ecNumber evidence="5">1.2.4.2</ecNumber>
    </recommendedName>
    <alternativeName>
        <fullName evidence="15">2-oxoglutarate dehydrogenase complex component E1</fullName>
    </alternativeName>
</protein>
<dbReference type="Pfam" id="PF02779">
    <property type="entry name" value="Transket_pyr"/>
    <property type="match status" value="1"/>
</dbReference>
<dbReference type="Pfam" id="PF00676">
    <property type="entry name" value="E1_dh"/>
    <property type="match status" value="1"/>
</dbReference>
<feature type="non-terminal residue" evidence="18">
    <location>
        <position position="1"/>
    </location>
</feature>
<evidence type="ECO:0000256" key="16">
    <source>
        <dbReference type="ARBA" id="ARBA00051911"/>
    </source>
</evidence>
<keyword evidence="8" id="KW-0460">Magnesium</keyword>
<feature type="domain" description="Transketolase-like pyrimidine-binding" evidence="17">
    <location>
        <begin position="658"/>
        <end position="878"/>
    </location>
</feature>
<dbReference type="FunFam" id="1.10.287.1150:FF:000002">
    <property type="entry name" value="2-oxoglutarate dehydrogenase E1 component"/>
    <property type="match status" value="1"/>
</dbReference>
<comment type="subcellular location">
    <subcellularLocation>
        <location evidence="3">Mitochondrion matrix</location>
    </subcellularLocation>
</comment>
<evidence type="ECO:0000256" key="10">
    <source>
        <dbReference type="ARBA" id="ARBA00023002"/>
    </source>
</evidence>
<name>A0A1D2AAE5_AUXPR</name>
<dbReference type="Pfam" id="PF16078">
    <property type="entry name" value="2-oxogl_dehyd_N"/>
    <property type="match status" value="1"/>
</dbReference>
<evidence type="ECO:0000313" key="18">
    <source>
        <dbReference type="EMBL" id="JAT75905.1"/>
    </source>
</evidence>
<dbReference type="CDD" id="cd02016">
    <property type="entry name" value="TPP_E1_OGDC_like"/>
    <property type="match status" value="1"/>
</dbReference>
<dbReference type="NCBIfam" id="NF008907">
    <property type="entry name" value="PRK12270.1"/>
    <property type="match status" value="1"/>
</dbReference>
<dbReference type="GO" id="GO:0045252">
    <property type="term" value="C:oxoglutarate dehydrogenase complex"/>
    <property type="evidence" value="ECO:0007669"/>
    <property type="project" value="TreeGrafter"/>
</dbReference>
<evidence type="ECO:0000256" key="11">
    <source>
        <dbReference type="ARBA" id="ARBA00023052"/>
    </source>
</evidence>
<evidence type="ECO:0000256" key="15">
    <source>
        <dbReference type="ARBA" id="ARBA00042984"/>
    </source>
</evidence>
<dbReference type="Pfam" id="PF16870">
    <property type="entry name" value="OxoGdeHyase_C"/>
    <property type="match status" value="1"/>
</dbReference>
<dbReference type="NCBIfam" id="NF006914">
    <property type="entry name" value="PRK09404.1"/>
    <property type="match status" value="1"/>
</dbReference>
<evidence type="ECO:0000256" key="7">
    <source>
        <dbReference type="ARBA" id="ARBA00022723"/>
    </source>
</evidence>
<sequence>GPTQTTASPSHESQGFSLELSAMLAHSSRRVAGRVARTLAAVQRDFKSSAEAGQAHPKPVPLSKLKDSFLDGTSSTYLEELEQRYREDPASVDRTWASFFKSMDMGVSAEAVAEAYDAFERGENASPLAAAAVSAQSIQESMRLLLLVRAYQVMGHLSAQLDPLGLDQRAAPAELDHTFYGFSDADLDREFFLGTWNMEGFMAEDRPIRTLREILGRLRETYCGPIGYEYMHINDRERCNWIRARIETAERESYSRQKKMLILDRLSWSELFESFLANKYTAAKRFGLEGCEALIPGLKAIIDSAAELEARSVVIGMPHRGRLNILANVMRKPMEQVFSEFAGRRPGEGGGAYTGSGDVKYHLGTSYDRPTIHGKRVHLSLLANPSHLEAVNTVCLGKVRAKQYYSADDSRRANLPILMHGDGAFAGQGIVYETLDMSALPDYTVGGTIHVVVNNQVAFTTDPRKSRSSPYCTDVAKALSAPVFHVNADDAEAVVRVCELAAEWRQTWGSDVVIDLIGYRRYGHNEIDEPMFTQPLMYSAIKRHANPQQLYVQRLLAEGSVSKETVDDIQSTVQAKLAAAFEGAKEHQPKLSDWLSSHWKGFNSPIQYSRIRNTGVPIDLLKSVGDVITALPASFKPHRQIAKVYENRRAMVAGEQGVDWGFAEALAFGTLLAEGNHVRLSGQDVERGTFSHRHAVVHDQATGDKYTPLAHVYEDQRAGQFTVSNSSLSEFGILGFELGYSLESPNALVLWEAQFGDFANGAQIIFDQFMSSGEAKWLRQSGLTVLLPHGYDGQGPEHSSARMERFLQMVDEDPYQPPVIDEKEWFTGGHLGSQTQRINWQVVNCTTPANYFHVLRRQIHRQFRKPLVVFSPKNLLRHPLARSPLTEFDDKPDDKYIEGVRFKRVIMDENATDRSPNPEPVPGVKRVVFCSGKLYYELATERARQEGKADEVAIVRIEQLAPFPFDLVERELRRYPNAEVLWAQEEPKNMGAYLHVQPRLQTCIQGVGGTPPMRIKYSGRKTMASTATGFGSVHAQEQAELIANALDTSF</sequence>
<dbReference type="PANTHER" id="PTHR23152:SF4">
    <property type="entry name" value="2-OXOADIPATE DEHYDROGENASE COMPLEX COMPONENT E1"/>
    <property type="match status" value="1"/>
</dbReference>
<evidence type="ECO:0000256" key="1">
    <source>
        <dbReference type="ARBA" id="ARBA00001946"/>
    </source>
</evidence>
<accession>A0A1D2AAE5</accession>
<dbReference type="InterPro" id="IPR042179">
    <property type="entry name" value="KGD_C_sf"/>
</dbReference>
<dbReference type="GO" id="GO:0046872">
    <property type="term" value="F:metal ion binding"/>
    <property type="evidence" value="ECO:0007669"/>
    <property type="project" value="UniProtKB-KW"/>
</dbReference>
<keyword evidence="12" id="KW-0496">Mitochondrion</keyword>
<dbReference type="Gene3D" id="3.40.50.12470">
    <property type="match status" value="1"/>
</dbReference>
<dbReference type="GO" id="GO:0030976">
    <property type="term" value="F:thiamine pyrophosphate binding"/>
    <property type="evidence" value="ECO:0007669"/>
    <property type="project" value="InterPro"/>
</dbReference>
<evidence type="ECO:0000256" key="3">
    <source>
        <dbReference type="ARBA" id="ARBA00004305"/>
    </source>
</evidence>
<comment type="catalytic activity">
    <reaction evidence="16">
        <text>N(6)-[(R)-lipoyl]-L-lysyl-[protein] + 2-oxoglutarate + H(+) = N(6)-[(R)-S(8)-succinyldihydrolipoyl]-L-lysyl-[protein] + CO2</text>
        <dbReference type="Rhea" id="RHEA:12188"/>
        <dbReference type="Rhea" id="RHEA-COMP:10474"/>
        <dbReference type="Rhea" id="RHEA-COMP:20092"/>
        <dbReference type="ChEBI" id="CHEBI:15378"/>
        <dbReference type="ChEBI" id="CHEBI:16526"/>
        <dbReference type="ChEBI" id="CHEBI:16810"/>
        <dbReference type="ChEBI" id="CHEBI:83099"/>
        <dbReference type="ChEBI" id="CHEBI:83120"/>
        <dbReference type="EC" id="1.2.4.2"/>
    </reaction>
</comment>
<dbReference type="InterPro" id="IPR011603">
    <property type="entry name" value="2oxoglutarate_DH_E1"/>
</dbReference>
<comment type="similarity">
    <text evidence="4">Belongs to the alpha-ketoglutarate dehydrogenase family.</text>
</comment>
<evidence type="ECO:0000256" key="9">
    <source>
        <dbReference type="ARBA" id="ARBA00022946"/>
    </source>
</evidence>
<keyword evidence="10" id="KW-0560">Oxidoreductase</keyword>
<keyword evidence="7" id="KW-0479">Metal-binding</keyword>
<dbReference type="Gene3D" id="1.10.287.1150">
    <property type="entry name" value="TPP helical domain"/>
    <property type="match status" value="1"/>
</dbReference>
<comment type="cofactor">
    <cofactor evidence="2">
        <name>thiamine diphosphate</name>
        <dbReference type="ChEBI" id="CHEBI:58937"/>
    </cofactor>
</comment>
<dbReference type="InterPro" id="IPR001017">
    <property type="entry name" value="DH_E1"/>
</dbReference>
<dbReference type="GO" id="GO:0005759">
    <property type="term" value="C:mitochondrial matrix"/>
    <property type="evidence" value="ECO:0007669"/>
    <property type="project" value="UniProtKB-SubCell"/>
</dbReference>
<dbReference type="InterPro" id="IPR029061">
    <property type="entry name" value="THDP-binding"/>
</dbReference>
<evidence type="ECO:0000256" key="8">
    <source>
        <dbReference type="ARBA" id="ARBA00022842"/>
    </source>
</evidence>
<dbReference type="Gene3D" id="3.40.50.11610">
    <property type="entry name" value="Multifunctional 2-oxoglutarate metabolism enzyme, C-terminal domain"/>
    <property type="match status" value="1"/>
</dbReference>
<dbReference type="PANTHER" id="PTHR23152">
    <property type="entry name" value="2-OXOGLUTARATE DEHYDROGENASE"/>
    <property type="match status" value="1"/>
</dbReference>
<dbReference type="InterPro" id="IPR005475">
    <property type="entry name" value="Transketolase-like_Pyr-bd"/>
</dbReference>
<dbReference type="EC" id="1.2.4.2" evidence="5"/>
<dbReference type="GO" id="GO:0006099">
    <property type="term" value="P:tricarboxylic acid cycle"/>
    <property type="evidence" value="ECO:0007669"/>
    <property type="project" value="UniProtKB-KW"/>
</dbReference>
<evidence type="ECO:0000259" key="17">
    <source>
        <dbReference type="SMART" id="SM00861"/>
    </source>
</evidence>
<evidence type="ECO:0000256" key="14">
    <source>
        <dbReference type="ARBA" id="ARBA00040267"/>
    </source>
</evidence>
<dbReference type="Gene3D" id="3.40.50.970">
    <property type="match status" value="1"/>
</dbReference>
<dbReference type="SMART" id="SM00861">
    <property type="entry name" value="Transket_pyr"/>
    <property type="match status" value="1"/>
</dbReference>
<evidence type="ECO:0000256" key="5">
    <source>
        <dbReference type="ARBA" id="ARBA00012280"/>
    </source>
</evidence>
<comment type="function">
    <text evidence="13">The 2-oxoglutarate dehydrogenase complex catalyzes the overall conversion of 2-oxoglutarate to succinyl-CoA and CO(2). It contains multiple copies of three enzymatic components: 2-oxoglutarate dehydrogenase (E1), dihydrolipoamide succinyltransferase (E2) and lipoamide dehydrogenase (E3).</text>
</comment>